<dbReference type="OrthoDB" id="10368222at2759"/>
<dbReference type="Proteomes" id="UP000187429">
    <property type="component" value="Unassembled WGS sequence"/>
</dbReference>
<dbReference type="AlphaFoldDB" id="A0A1R1WY27"/>
<name>A0A1R1WY27_9FUNG</name>
<gene>
    <name evidence="1" type="ORF">AYI69_g11503</name>
</gene>
<protein>
    <submittedName>
        <fullName evidence="1">Uncharacterized protein</fullName>
    </submittedName>
</protein>
<keyword evidence="2" id="KW-1185">Reference proteome</keyword>
<evidence type="ECO:0000313" key="1">
    <source>
        <dbReference type="EMBL" id="OMJ07292.1"/>
    </source>
</evidence>
<comment type="caution">
    <text evidence="1">The sequence shown here is derived from an EMBL/GenBank/DDBJ whole genome shotgun (WGS) entry which is preliminary data.</text>
</comment>
<accession>A0A1R1WY27</accession>
<dbReference type="EMBL" id="LSSM01007690">
    <property type="protein sequence ID" value="OMJ07292.1"/>
    <property type="molecule type" value="Genomic_DNA"/>
</dbReference>
<reference evidence="2" key="1">
    <citation type="submission" date="2017-01" db="EMBL/GenBank/DDBJ databases">
        <authorList>
            <person name="Wang Y."/>
            <person name="White M."/>
            <person name="Kvist S."/>
            <person name="Moncalvo J.-M."/>
        </authorList>
    </citation>
    <scope>NUCLEOTIDE SEQUENCE [LARGE SCALE GENOMIC DNA]</scope>
    <source>
        <strain evidence="2">ID-206-W2</strain>
    </source>
</reference>
<evidence type="ECO:0000313" key="2">
    <source>
        <dbReference type="Proteomes" id="UP000187429"/>
    </source>
</evidence>
<organism evidence="1 2">
    <name type="scientific">Smittium culicis</name>
    <dbReference type="NCBI Taxonomy" id="133412"/>
    <lineage>
        <taxon>Eukaryota</taxon>
        <taxon>Fungi</taxon>
        <taxon>Fungi incertae sedis</taxon>
        <taxon>Zoopagomycota</taxon>
        <taxon>Kickxellomycotina</taxon>
        <taxon>Harpellomycetes</taxon>
        <taxon>Harpellales</taxon>
        <taxon>Legeriomycetaceae</taxon>
        <taxon>Smittium</taxon>
    </lineage>
</organism>
<sequence length="195" mass="21608">MNPFTIEDPVSSAQKLLFDALYDSDDPKVCLNEAINFAQQVSRTVHLSDKFSKTKISPFYQQISVTGSANIKYQLNEAGDNCAEIPASPDNFAVAKVNQPGSYPHFHHIQSAVLASNEQLIDGLNDAKRKIRSLKSGLPASKINGFAALAESITCAEKDSIYSSKKRDLEHSLKLLESQHKQFMLNFFSELNKIS</sequence>
<proteinExistence type="predicted"/>